<reference evidence="1" key="1">
    <citation type="submission" date="2019-06" db="EMBL/GenBank/DDBJ databases">
        <authorList>
            <consortium name="Wellcome Sanger Institute Data Sharing"/>
        </authorList>
    </citation>
    <scope>NUCLEOTIDE SEQUENCE [LARGE SCALE GENOMIC DNA]</scope>
</reference>
<dbReference type="Ensembl" id="ENSSFAT00005043692.1">
    <property type="protein sequence ID" value="ENSSFAP00005042161.1"/>
    <property type="gene ID" value="ENSSFAG00005020943.1"/>
</dbReference>
<protein>
    <recommendedName>
        <fullName evidence="3">HTH CENPB-type domain-containing protein</fullName>
    </recommendedName>
</protein>
<reference evidence="1" key="2">
    <citation type="submission" date="2025-08" db="UniProtKB">
        <authorList>
            <consortium name="Ensembl"/>
        </authorList>
    </citation>
    <scope>IDENTIFICATION</scope>
</reference>
<evidence type="ECO:0008006" key="3">
    <source>
        <dbReference type="Google" id="ProtNLM"/>
    </source>
</evidence>
<dbReference type="InParanoid" id="A0A672IK21"/>
<dbReference type="AlphaFoldDB" id="A0A672IK21"/>
<keyword evidence="2" id="KW-1185">Reference proteome</keyword>
<dbReference type="Proteomes" id="UP000472267">
    <property type="component" value="Chromosome 1"/>
</dbReference>
<evidence type="ECO:0000313" key="2">
    <source>
        <dbReference type="Proteomes" id="UP000472267"/>
    </source>
</evidence>
<name>A0A672IK21_SALFA</name>
<evidence type="ECO:0000313" key="1">
    <source>
        <dbReference type="Ensembl" id="ENSSFAP00005042161.1"/>
    </source>
</evidence>
<dbReference type="OMA" id="CAGESWF"/>
<accession>A0A672IK21</accession>
<sequence length="164" mass="19056">MPREYTRKTTWGKASLEEMEKAAAEVKAGQKSLRDFKDKNIDKSSLQRFIKKKERKGKYAKRILTDKMEEDLTKHLKELAGWFHGLNPLKCRQLAFEYANKNNIPVPDNWTMNQCAGESWFASFRAHRRLSFRTPEATSLGRATAFNRTTVGEFFDNLAAVTYR</sequence>
<organism evidence="1 2">
    <name type="scientific">Salarias fasciatus</name>
    <name type="common">Jewelled blenny</name>
    <name type="synonym">Blennius fasciatus</name>
    <dbReference type="NCBI Taxonomy" id="181472"/>
    <lineage>
        <taxon>Eukaryota</taxon>
        <taxon>Metazoa</taxon>
        <taxon>Chordata</taxon>
        <taxon>Craniata</taxon>
        <taxon>Vertebrata</taxon>
        <taxon>Euteleostomi</taxon>
        <taxon>Actinopterygii</taxon>
        <taxon>Neopterygii</taxon>
        <taxon>Teleostei</taxon>
        <taxon>Neoteleostei</taxon>
        <taxon>Acanthomorphata</taxon>
        <taxon>Ovalentaria</taxon>
        <taxon>Blenniimorphae</taxon>
        <taxon>Blenniiformes</taxon>
        <taxon>Blennioidei</taxon>
        <taxon>Blenniidae</taxon>
        <taxon>Salariinae</taxon>
        <taxon>Salarias</taxon>
    </lineage>
</organism>
<proteinExistence type="predicted"/>
<reference evidence="1" key="3">
    <citation type="submission" date="2025-09" db="UniProtKB">
        <authorList>
            <consortium name="Ensembl"/>
        </authorList>
    </citation>
    <scope>IDENTIFICATION</scope>
</reference>